<name>A0A0N0ZY65_CHRID</name>
<dbReference type="Proteomes" id="UP000037953">
    <property type="component" value="Unassembled WGS sequence"/>
</dbReference>
<dbReference type="PATRIC" id="fig|253.9.peg.4122"/>
<dbReference type="RefSeq" id="WP_131724358.1">
    <property type="nucleotide sequence ID" value="NZ_LJOD01000006.1"/>
</dbReference>
<dbReference type="OrthoDB" id="1275252at2"/>
<dbReference type="AlphaFoldDB" id="A0A0N0ZY65"/>
<feature type="non-terminal residue" evidence="1">
    <location>
        <position position="213"/>
    </location>
</feature>
<sequence length="213" mass="22685">MGEIIGNNDQVTISVSDLVPPSNLATIDKDGNVGNTFSKDQFNEKFQNKSDDLDEKIAEIKAQVETDFQGTLKPTDPAPTADGSYKPEVLSADPGTNYPNAGNLKAMEGYDTKFYKKGAVWTKSEVKIPGSTAKQTFDKTDNVSPATMKAAADRFDPGITVLNSFVSAQKTEETEIIMPLSGETSGAYLSTSAAQVPETDSANGIITMAELTG</sequence>
<organism evidence="1 2">
    <name type="scientific">Chryseobacterium indologenes</name>
    <name type="common">Flavobacterium indologenes</name>
    <dbReference type="NCBI Taxonomy" id="253"/>
    <lineage>
        <taxon>Bacteria</taxon>
        <taxon>Pseudomonadati</taxon>
        <taxon>Bacteroidota</taxon>
        <taxon>Flavobacteriia</taxon>
        <taxon>Flavobacteriales</taxon>
        <taxon>Weeksellaceae</taxon>
        <taxon>Chryseobacterium group</taxon>
        <taxon>Chryseobacterium</taxon>
    </lineage>
</organism>
<protein>
    <submittedName>
        <fullName evidence="1">Uncharacterized protein</fullName>
    </submittedName>
</protein>
<reference evidence="1 2" key="1">
    <citation type="journal article" date="2015" name="Genom Data">
        <title>Draft genome sequence of a multidrug-resistant Chryseobacterium indologenes isolate from Malaysia.</title>
        <authorList>
            <person name="Yu C.Y."/>
            <person name="Ang G.Y."/>
            <person name="Cheng H.J."/>
            <person name="Cheong Y.M."/>
            <person name="Yin W.F."/>
            <person name="Chan K.G."/>
        </authorList>
    </citation>
    <scope>NUCLEOTIDE SEQUENCE [LARGE SCALE GENOMIC DNA]</scope>
    <source>
        <strain evidence="1 2">CI_885</strain>
    </source>
</reference>
<gene>
    <name evidence="1" type="ORF">AOB46_11465</name>
</gene>
<evidence type="ECO:0000313" key="1">
    <source>
        <dbReference type="EMBL" id="KPE51269.1"/>
    </source>
</evidence>
<reference evidence="2" key="2">
    <citation type="submission" date="2015-09" db="EMBL/GenBank/DDBJ databases">
        <title>Draft genome sequence of a multidrug-resistant Chryseobacterium indologenes isolate from Malaysia.</title>
        <authorList>
            <person name="Yu C.Y."/>
            <person name="Ang G.Y."/>
            <person name="Chan K.-G."/>
        </authorList>
    </citation>
    <scope>NUCLEOTIDE SEQUENCE [LARGE SCALE GENOMIC DNA]</scope>
    <source>
        <strain evidence="2">CI_885</strain>
    </source>
</reference>
<proteinExistence type="predicted"/>
<accession>A0A0N0ZY65</accession>
<comment type="caution">
    <text evidence="1">The sequence shown here is derived from an EMBL/GenBank/DDBJ whole genome shotgun (WGS) entry which is preliminary data.</text>
</comment>
<dbReference type="EMBL" id="LJOD01000006">
    <property type="protein sequence ID" value="KPE51269.1"/>
    <property type="molecule type" value="Genomic_DNA"/>
</dbReference>
<evidence type="ECO:0000313" key="2">
    <source>
        <dbReference type="Proteomes" id="UP000037953"/>
    </source>
</evidence>